<evidence type="ECO:0000313" key="2">
    <source>
        <dbReference type="EMBL" id="AFZ80216.1"/>
    </source>
</evidence>
<dbReference type="AlphaFoldDB" id="L0AYW8"/>
<dbReference type="KEGG" id="beq:BEWA_030690"/>
<feature type="chain" id="PRO_5003939949" evidence="1">
    <location>
        <begin position="20"/>
        <end position="306"/>
    </location>
</feature>
<organism evidence="2 3">
    <name type="scientific">Theileria equi strain WA</name>
    <dbReference type="NCBI Taxonomy" id="1537102"/>
    <lineage>
        <taxon>Eukaryota</taxon>
        <taxon>Sar</taxon>
        <taxon>Alveolata</taxon>
        <taxon>Apicomplexa</taxon>
        <taxon>Aconoidasida</taxon>
        <taxon>Piroplasmida</taxon>
        <taxon>Theileriidae</taxon>
        <taxon>Theileria</taxon>
    </lineage>
</organism>
<proteinExistence type="predicted"/>
<accession>L0AYW8</accession>
<dbReference type="eggNOG" id="ENOG502QX0M">
    <property type="taxonomic scope" value="Eukaryota"/>
</dbReference>
<dbReference type="GeneID" id="15803482"/>
<sequence>MKLLKCFVLFMSFLTGINAKSLRCPIRSLNAVANKSIDGMKAVGESLSSLQNNTFHKFDVKKKLDVGLVALNCQLKDSNVAVPSVVRKHIQDPSINCSLYHALQRFNELSLEATFKLSDETSLVSNASFDLPKTFELTLKGAGKSISVDAHTSDILKRLDFILRYRNLILGYSLNLRSKENNIEFLQRLENLYDVNGKYLDVTPKVEVSFAKDGKIDARACLVLKRDGLVITPIIYPFSKQCELAVETKVTDEIKVGMFISKNKDLYLNLTYENYWGSSSWQSLALRFVLSDVLRTSMLIQNEVYL</sequence>
<name>L0AYW8_THEEQ</name>
<evidence type="ECO:0000256" key="1">
    <source>
        <dbReference type="SAM" id="SignalP"/>
    </source>
</evidence>
<evidence type="ECO:0000313" key="3">
    <source>
        <dbReference type="Proteomes" id="UP000031512"/>
    </source>
</evidence>
<dbReference type="VEuPathDB" id="PiroplasmaDB:BEWA_030690"/>
<keyword evidence="3" id="KW-1185">Reference proteome</keyword>
<keyword evidence="1" id="KW-0732">Signal</keyword>
<dbReference type="RefSeq" id="XP_004829882.1">
    <property type="nucleotide sequence ID" value="XM_004829825.1"/>
</dbReference>
<gene>
    <name evidence="2" type="ORF">BEWA_030690</name>
</gene>
<reference evidence="2 3" key="1">
    <citation type="journal article" date="2012" name="BMC Genomics">
        <title>Comparative genomic analysis and phylogenetic position of Theileria equi.</title>
        <authorList>
            <person name="Kappmeyer L.S."/>
            <person name="Thiagarajan M."/>
            <person name="Herndon D.R."/>
            <person name="Ramsay J.D."/>
            <person name="Caler E."/>
            <person name="Djikeng A."/>
            <person name="Gillespie J.J."/>
            <person name="Lau A.O."/>
            <person name="Roalson E.H."/>
            <person name="Silva J.C."/>
            <person name="Silva M.G."/>
            <person name="Suarez C.E."/>
            <person name="Ueti M.W."/>
            <person name="Nene V.M."/>
            <person name="Mealey R.H."/>
            <person name="Knowles D.P."/>
            <person name="Brayton K.A."/>
        </authorList>
    </citation>
    <scope>NUCLEOTIDE SEQUENCE [LARGE SCALE GENOMIC DNA]</scope>
    <source>
        <strain evidence="2 3">WA</strain>
    </source>
</reference>
<dbReference type="Proteomes" id="UP000031512">
    <property type="component" value="Chromosome 1"/>
</dbReference>
<feature type="signal peptide" evidence="1">
    <location>
        <begin position="1"/>
        <end position="19"/>
    </location>
</feature>
<dbReference type="EMBL" id="CP001669">
    <property type="protein sequence ID" value="AFZ80216.1"/>
    <property type="molecule type" value="Genomic_DNA"/>
</dbReference>
<dbReference type="OrthoDB" id="359575at2759"/>
<protein>
    <submittedName>
        <fullName evidence="2">Signal peptide-containing protein</fullName>
    </submittedName>
</protein>